<gene>
    <name evidence="1" type="ORF">STRTUCAR8_08639</name>
</gene>
<comment type="caution">
    <text evidence="1">The sequence shown here is derived from an EMBL/GenBank/DDBJ whole genome shotgun (WGS) entry which is preliminary data.</text>
</comment>
<evidence type="ECO:0000313" key="2">
    <source>
        <dbReference type="Proteomes" id="UP000010931"/>
    </source>
</evidence>
<dbReference type="RefSeq" id="WP_006374664.1">
    <property type="nucleotide sequence ID" value="NZ_AEJB01000107.1"/>
</dbReference>
<accession>L7FF82</accession>
<evidence type="ECO:0000313" key="1">
    <source>
        <dbReference type="EMBL" id="ELP70038.1"/>
    </source>
</evidence>
<sequence length="110" mass="11695">MSAYPIEQFMAALSAAEHVTAASPVAPDSVSLAAHSDWGFIPGTSQFRIVVQLHFDSAGDVLRFAKALHLTAAERAHDEARVYVFADGVLGEVPFRAWALARVESSAVAA</sequence>
<dbReference type="AlphaFoldDB" id="L7FF82"/>
<keyword evidence="2" id="KW-1185">Reference proteome</keyword>
<dbReference type="EMBL" id="AEJB01000107">
    <property type="protein sequence ID" value="ELP70038.1"/>
    <property type="molecule type" value="Genomic_DNA"/>
</dbReference>
<name>L7FF82_STRT8</name>
<proteinExistence type="predicted"/>
<dbReference type="PATRIC" id="fig|698760.3.peg.1305"/>
<dbReference type="Proteomes" id="UP000010931">
    <property type="component" value="Unassembled WGS sequence"/>
</dbReference>
<reference evidence="1 2" key="1">
    <citation type="journal article" date="2011" name="Plasmid">
        <title>Streptomyces turgidiscabies Car8 contains a modular pathogenicity island that shares virulence genes with other actinobacterial plant pathogens.</title>
        <authorList>
            <person name="Huguet-Tapia J.C."/>
            <person name="Badger J.H."/>
            <person name="Loria R."/>
            <person name="Pettis G.S."/>
        </authorList>
    </citation>
    <scope>NUCLEOTIDE SEQUENCE [LARGE SCALE GENOMIC DNA]</scope>
    <source>
        <strain evidence="1 2">Car8</strain>
    </source>
</reference>
<organism evidence="1 2">
    <name type="scientific">Streptomyces turgidiscabies (strain Car8)</name>
    <dbReference type="NCBI Taxonomy" id="698760"/>
    <lineage>
        <taxon>Bacteria</taxon>
        <taxon>Bacillati</taxon>
        <taxon>Actinomycetota</taxon>
        <taxon>Actinomycetes</taxon>
        <taxon>Kitasatosporales</taxon>
        <taxon>Streptomycetaceae</taxon>
        <taxon>Streptomyces</taxon>
    </lineage>
</organism>
<protein>
    <submittedName>
        <fullName evidence="1">Uncharacterized protein</fullName>
    </submittedName>
</protein>